<evidence type="ECO:0000313" key="4">
    <source>
        <dbReference type="EMBL" id="KAH0539342.1"/>
    </source>
</evidence>
<dbReference type="Proteomes" id="UP000826195">
    <property type="component" value="Unassembled WGS sequence"/>
</dbReference>
<dbReference type="PROSITE" id="PS50004">
    <property type="entry name" value="C2"/>
    <property type="match status" value="1"/>
</dbReference>
<dbReference type="EMBL" id="JAHXZJ010002609">
    <property type="protein sequence ID" value="KAH0539342.1"/>
    <property type="molecule type" value="Genomic_DNA"/>
</dbReference>
<feature type="region of interest" description="Disordered" evidence="2">
    <location>
        <begin position="1"/>
        <end position="77"/>
    </location>
</feature>
<organism evidence="4 5">
    <name type="scientific">Cotesia glomerata</name>
    <name type="common">Lepidopteran parasitic wasp</name>
    <name type="synonym">Apanteles glomeratus</name>
    <dbReference type="NCBI Taxonomy" id="32391"/>
    <lineage>
        <taxon>Eukaryota</taxon>
        <taxon>Metazoa</taxon>
        <taxon>Ecdysozoa</taxon>
        <taxon>Arthropoda</taxon>
        <taxon>Hexapoda</taxon>
        <taxon>Insecta</taxon>
        <taxon>Pterygota</taxon>
        <taxon>Neoptera</taxon>
        <taxon>Endopterygota</taxon>
        <taxon>Hymenoptera</taxon>
        <taxon>Apocrita</taxon>
        <taxon>Ichneumonoidea</taxon>
        <taxon>Braconidae</taxon>
        <taxon>Microgastrinae</taxon>
        <taxon>Cotesia</taxon>
    </lineage>
</organism>
<dbReference type="SUPFAM" id="SSF49562">
    <property type="entry name" value="C2 domain (Calcium/lipid-binding domain, CaLB)"/>
    <property type="match status" value="1"/>
</dbReference>
<dbReference type="Gene3D" id="2.60.40.150">
    <property type="entry name" value="C2 domain"/>
    <property type="match status" value="1"/>
</dbReference>
<feature type="region of interest" description="Disordered" evidence="2">
    <location>
        <begin position="433"/>
        <end position="453"/>
    </location>
</feature>
<feature type="compositionally biased region" description="Polar residues" evidence="2">
    <location>
        <begin position="320"/>
        <end position="329"/>
    </location>
</feature>
<feature type="compositionally biased region" description="Acidic residues" evidence="2">
    <location>
        <begin position="340"/>
        <end position="349"/>
    </location>
</feature>
<dbReference type="InterPro" id="IPR006608">
    <property type="entry name" value="CC2D1A/B_DM14"/>
</dbReference>
<evidence type="ECO:0000256" key="1">
    <source>
        <dbReference type="ARBA" id="ARBA00010672"/>
    </source>
</evidence>
<dbReference type="GO" id="GO:0001227">
    <property type="term" value="F:DNA-binding transcription repressor activity, RNA polymerase II-specific"/>
    <property type="evidence" value="ECO:0007669"/>
    <property type="project" value="InterPro"/>
</dbReference>
<name>A0AAV7HVR3_COTGL</name>
<dbReference type="PANTHER" id="PTHR13076">
    <property type="entry name" value="COILED-COIL AND C2 DOMAIN-CONTAINING PROTEIN 1-LIKE"/>
    <property type="match status" value="1"/>
</dbReference>
<gene>
    <name evidence="4" type="ORF">KQX54_004181</name>
</gene>
<dbReference type="Pfam" id="PF00168">
    <property type="entry name" value="C2"/>
    <property type="match status" value="1"/>
</dbReference>
<reference evidence="4 5" key="1">
    <citation type="journal article" date="2021" name="J. Hered.">
        <title>A chromosome-level genome assembly of the parasitoid wasp, Cotesia glomerata (Hymenoptera: Braconidae).</title>
        <authorList>
            <person name="Pinto B.J."/>
            <person name="Weis J.J."/>
            <person name="Gamble T."/>
            <person name="Ode P.J."/>
            <person name="Paul R."/>
            <person name="Zaspel J.M."/>
        </authorList>
    </citation>
    <scope>NUCLEOTIDE SEQUENCE [LARGE SCALE GENOMIC DNA]</scope>
    <source>
        <strain evidence="4">CgM1</strain>
    </source>
</reference>
<feature type="region of interest" description="Disordered" evidence="2">
    <location>
        <begin position="298"/>
        <end position="360"/>
    </location>
</feature>
<comment type="caution">
    <text evidence="4">The sequence shown here is derived from an EMBL/GenBank/DDBJ whole genome shotgun (WGS) entry which is preliminary data.</text>
</comment>
<feature type="region of interest" description="Disordered" evidence="2">
    <location>
        <begin position="107"/>
        <end position="135"/>
    </location>
</feature>
<dbReference type="Pfam" id="PF21528">
    <property type="entry name" value="CC2D1A-B_DM14"/>
    <property type="match status" value="2"/>
</dbReference>
<dbReference type="AlphaFoldDB" id="A0AAV7HVR3"/>
<protein>
    <recommendedName>
        <fullName evidence="3">C2 domain-containing protein</fullName>
    </recommendedName>
</protein>
<feature type="domain" description="C2" evidence="3">
    <location>
        <begin position="629"/>
        <end position="779"/>
    </location>
</feature>
<dbReference type="InterPro" id="IPR000008">
    <property type="entry name" value="C2_dom"/>
</dbReference>
<feature type="compositionally biased region" description="Low complexity" evidence="2">
    <location>
        <begin position="117"/>
        <end position="133"/>
    </location>
</feature>
<comment type="similarity">
    <text evidence="1">Belongs to the CC2D1 family.</text>
</comment>
<dbReference type="SMART" id="SM00685">
    <property type="entry name" value="DM14"/>
    <property type="match status" value="4"/>
</dbReference>
<evidence type="ECO:0000256" key="2">
    <source>
        <dbReference type="SAM" id="MobiDB-lite"/>
    </source>
</evidence>
<dbReference type="InterPro" id="IPR035892">
    <property type="entry name" value="C2_domain_sf"/>
</dbReference>
<dbReference type="PANTHER" id="PTHR13076:SF9">
    <property type="entry name" value="COILED-COIL AND C2 DOMAIN-CONTAINING PROTEIN 1-LIKE"/>
    <property type="match status" value="1"/>
</dbReference>
<evidence type="ECO:0000313" key="5">
    <source>
        <dbReference type="Proteomes" id="UP000826195"/>
    </source>
</evidence>
<feature type="compositionally biased region" description="Acidic residues" evidence="2">
    <location>
        <begin position="40"/>
        <end position="51"/>
    </location>
</feature>
<feature type="compositionally biased region" description="Pro residues" evidence="2">
    <location>
        <begin position="225"/>
        <end position="243"/>
    </location>
</feature>
<feature type="compositionally biased region" description="Pro residues" evidence="2">
    <location>
        <begin position="433"/>
        <end position="449"/>
    </location>
</feature>
<accession>A0AAV7HVR3</accession>
<dbReference type="InterPro" id="IPR039725">
    <property type="entry name" value="CC2D1A/B"/>
</dbReference>
<dbReference type="SMART" id="SM00239">
    <property type="entry name" value="C2"/>
    <property type="match status" value="1"/>
</dbReference>
<feature type="region of interest" description="Disordered" evidence="2">
    <location>
        <begin position="148"/>
        <end position="250"/>
    </location>
</feature>
<feature type="compositionally biased region" description="Basic and acidic residues" evidence="2">
    <location>
        <begin position="1"/>
        <end position="10"/>
    </location>
</feature>
<keyword evidence="5" id="KW-1185">Reference proteome</keyword>
<sequence>MFGRKKEQKKERKPRTNNPLGIDFMGGFDPTGGFNLMGVPDDDEDDEDLESELNRLAMGDDPRPRRPAPKPPAELIDLNFEVKEIGSDEELSGDDNDPELLNELNALKNEDDSPNLEEVSSTPSSSAVSPGSEELVKLLEERLDLYKQAESKAKSTNDTSKARRYNRGVKTLQGMLRDAKAGKNVESADIPPLLPRSATQVTPDTPADQEPDTQEIPLENSTQPEVPPEIPPEVSPEAPPAEPIPVDEEKLALLKKRQHEYKIAAVAWKKSGQVEEAVKYLKIAVRFDVVISALTSGEPVDLSDMPPTPDLPNNNNNNNSPAVTATEINPPQEPAKEESEVQDSVEEPPAEAPAPVTGGDIIGALKERLEVYRRTKTAAEEEGNSSKVRRYGRICKQYEDAIKLHSKGKSIPVDELPVPPGFPPIVLNVAAPKPAPAPAPKPAPVPGPKTSPEKAAIGIEEKPTAPARGKPMTSRAQKQTIILQKRQIELKRAALAAKKEGDLDLAKDYLRQAKQIEPLIQASMGGLPVDLASVPLSPVSKEELHNSIAASSNDSFALVSSDDCQSSEATGTDQEIYDNLEKQLVKHRKVCLATRDHAKALGDVPGYNRWENMALGFSRDLDMLRVRRRDGLPPPQHHYEVKTYAIVQSCTDLTDSDVELSIIRGVNYPKEVDSYVIYEFPYPTENSPTDRTSTVRNTSAPEYDATFTLTGSIDRSSRQCQRTYKRHSLKCQVWSKGCSTNPLMCCLHPRGFLRSDNLLGTVTVKLQPLETQCILHDTFPLMNGRKAAGGQLEIKIRVRNPITTKQIEKMTDRWLVIDN</sequence>
<proteinExistence type="inferred from homology"/>
<evidence type="ECO:0000259" key="3">
    <source>
        <dbReference type="PROSITE" id="PS50004"/>
    </source>
</evidence>